<feature type="region of interest" description="Disordered" evidence="1">
    <location>
        <begin position="1"/>
        <end position="175"/>
    </location>
</feature>
<evidence type="ECO:0000313" key="2">
    <source>
        <dbReference type="EMBL" id="TNN76189.1"/>
    </source>
</evidence>
<feature type="compositionally biased region" description="Basic and acidic residues" evidence="1">
    <location>
        <begin position="142"/>
        <end position="168"/>
    </location>
</feature>
<feature type="compositionally biased region" description="Basic residues" evidence="1">
    <location>
        <begin position="7"/>
        <end position="16"/>
    </location>
</feature>
<dbReference type="EMBL" id="SRLO01000095">
    <property type="protein sequence ID" value="TNN76189.1"/>
    <property type="molecule type" value="Genomic_DNA"/>
</dbReference>
<dbReference type="AlphaFoldDB" id="A0A4Z2IDN2"/>
<feature type="compositionally biased region" description="Basic and acidic residues" evidence="1">
    <location>
        <begin position="58"/>
        <end position="85"/>
    </location>
</feature>
<dbReference type="Proteomes" id="UP000314294">
    <property type="component" value="Unassembled WGS sequence"/>
</dbReference>
<evidence type="ECO:0000256" key="1">
    <source>
        <dbReference type="SAM" id="MobiDB-lite"/>
    </source>
</evidence>
<protein>
    <submittedName>
        <fullName evidence="2">Uncharacterized protein</fullName>
    </submittedName>
</protein>
<proteinExistence type="predicted"/>
<evidence type="ECO:0000313" key="3">
    <source>
        <dbReference type="Proteomes" id="UP000314294"/>
    </source>
</evidence>
<keyword evidence="3" id="KW-1185">Reference proteome</keyword>
<gene>
    <name evidence="2" type="ORF">EYF80_013477</name>
</gene>
<sequence>MEPQHQRQQRRQHRAHGQGEQRRLQEAGGTVRAWRPRHRVKHFKKHTDVRPPWRGGVQRREAREHHGGSEALTRFRAEQRYRPDVWEETLTIWTEPEGERERERERERQYITEQDSVTRPPSSTPPSHRHTGSEGGAATPRRGMEERRRTTMESQDKGYRGQCEHMSIRDQAPGR</sequence>
<feature type="compositionally biased region" description="Basic residues" evidence="1">
    <location>
        <begin position="34"/>
        <end position="45"/>
    </location>
</feature>
<organism evidence="2 3">
    <name type="scientific">Liparis tanakae</name>
    <name type="common">Tanaka's snailfish</name>
    <dbReference type="NCBI Taxonomy" id="230148"/>
    <lineage>
        <taxon>Eukaryota</taxon>
        <taxon>Metazoa</taxon>
        <taxon>Chordata</taxon>
        <taxon>Craniata</taxon>
        <taxon>Vertebrata</taxon>
        <taxon>Euteleostomi</taxon>
        <taxon>Actinopterygii</taxon>
        <taxon>Neopterygii</taxon>
        <taxon>Teleostei</taxon>
        <taxon>Neoteleostei</taxon>
        <taxon>Acanthomorphata</taxon>
        <taxon>Eupercaria</taxon>
        <taxon>Perciformes</taxon>
        <taxon>Cottioidei</taxon>
        <taxon>Cottales</taxon>
        <taxon>Liparidae</taxon>
        <taxon>Liparis</taxon>
    </lineage>
</organism>
<feature type="compositionally biased region" description="Basic and acidic residues" evidence="1">
    <location>
        <begin position="97"/>
        <end position="110"/>
    </location>
</feature>
<comment type="caution">
    <text evidence="2">The sequence shown here is derived from an EMBL/GenBank/DDBJ whole genome shotgun (WGS) entry which is preliminary data.</text>
</comment>
<name>A0A4Z2IDN2_9TELE</name>
<accession>A0A4Z2IDN2</accession>
<reference evidence="2 3" key="1">
    <citation type="submission" date="2019-03" db="EMBL/GenBank/DDBJ databases">
        <title>First draft genome of Liparis tanakae, snailfish: a comprehensive survey of snailfish specific genes.</title>
        <authorList>
            <person name="Kim W."/>
            <person name="Song I."/>
            <person name="Jeong J.-H."/>
            <person name="Kim D."/>
            <person name="Kim S."/>
            <person name="Ryu S."/>
            <person name="Song J.Y."/>
            <person name="Lee S.K."/>
        </authorList>
    </citation>
    <scope>NUCLEOTIDE SEQUENCE [LARGE SCALE GENOMIC DNA]</scope>
    <source>
        <tissue evidence="2">Muscle</tissue>
    </source>
</reference>